<dbReference type="EMBL" id="CP039347">
    <property type="protein sequence ID" value="QCD86228.1"/>
    <property type="molecule type" value="Genomic_DNA"/>
</dbReference>
<keyword evidence="3" id="KW-1185">Reference proteome</keyword>
<dbReference type="AlphaFoldDB" id="A0A4D6LCE7"/>
<feature type="region of interest" description="Disordered" evidence="1">
    <location>
        <begin position="1"/>
        <end position="30"/>
    </location>
</feature>
<evidence type="ECO:0000313" key="3">
    <source>
        <dbReference type="Proteomes" id="UP000501690"/>
    </source>
</evidence>
<accession>A0A4D6LCE7</accession>
<name>A0A4D6LCE7_VIGUN</name>
<evidence type="ECO:0000313" key="2">
    <source>
        <dbReference type="EMBL" id="QCD86228.1"/>
    </source>
</evidence>
<gene>
    <name evidence="2" type="ORF">DEO72_LG3g749</name>
</gene>
<dbReference type="Proteomes" id="UP000501690">
    <property type="component" value="Linkage Group LG3"/>
</dbReference>
<protein>
    <submittedName>
        <fullName evidence="2">Uncharacterized protein</fullName>
    </submittedName>
</protein>
<evidence type="ECO:0000256" key="1">
    <source>
        <dbReference type="SAM" id="MobiDB-lite"/>
    </source>
</evidence>
<sequence>MHLHCSVPRPTIADPPPCPPSPLAAGVAPPPTRTTTYLRPHIGELHIMVDVMVVGTRFWTREVLSAARRNHNADRLAKPDFKPLGMYHTSPGTTHLQSLLSDSSRLTEPPLLPKTARFQWPLSGRYRLAACPAPPSTIPSTIPIELRLLVFGTLERFSMNPNNPYAIQNINHTYPIILA</sequence>
<proteinExistence type="predicted"/>
<organism evidence="2 3">
    <name type="scientific">Vigna unguiculata</name>
    <name type="common">Cowpea</name>
    <dbReference type="NCBI Taxonomy" id="3917"/>
    <lineage>
        <taxon>Eukaryota</taxon>
        <taxon>Viridiplantae</taxon>
        <taxon>Streptophyta</taxon>
        <taxon>Embryophyta</taxon>
        <taxon>Tracheophyta</taxon>
        <taxon>Spermatophyta</taxon>
        <taxon>Magnoliopsida</taxon>
        <taxon>eudicotyledons</taxon>
        <taxon>Gunneridae</taxon>
        <taxon>Pentapetalae</taxon>
        <taxon>rosids</taxon>
        <taxon>fabids</taxon>
        <taxon>Fabales</taxon>
        <taxon>Fabaceae</taxon>
        <taxon>Papilionoideae</taxon>
        <taxon>50 kb inversion clade</taxon>
        <taxon>NPAAA clade</taxon>
        <taxon>indigoferoid/millettioid clade</taxon>
        <taxon>Phaseoleae</taxon>
        <taxon>Vigna</taxon>
    </lineage>
</organism>
<reference evidence="2 3" key="1">
    <citation type="submission" date="2019-04" db="EMBL/GenBank/DDBJ databases">
        <title>An improved genome assembly and genetic linkage map for asparagus bean, Vigna unguiculata ssp. sesquipedialis.</title>
        <authorList>
            <person name="Xia Q."/>
            <person name="Zhang R."/>
            <person name="Dong Y."/>
        </authorList>
    </citation>
    <scope>NUCLEOTIDE SEQUENCE [LARGE SCALE GENOMIC DNA]</scope>
    <source>
        <tissue evidence="2">Leaf</tissue>
    </source>
</reference>
<feature type="compositionally biased region" description="Pro residues" evidence="1">
    <location>
        <begin position="13"/>
        <end position="30"/>
    </location>
</feature>